<keyword evidence="1" id="KW-0805">Transcription regulation</keyword>
<evidence type="ECO:0000313" key="6">
    <source>
        <dbReference type="Proteomes" id="UP000623681"/>
    </source>
</evidence>
<dbReference type="Gene3D" id="3.40.1410.10">
    <property type="entry name" value="Chorismate lyase-like"/>
    <property type="match status" value="1"/>
</dbReference>
<name>A0A937FEK9_9CLOT</name>
<dbReference type="PANTHER" id="PTHR44846:SF1">
    <property type="entry name" value="MANNOSYL-D-GLYCERATE TRANSPORT_METABOLISM SYSTEM REPRESSOR MNGR-RELATED"/>
    <property type="match status" value="1"/>
</dbReference>
<sequence length="238" mass="27033">MTLDYSIGAKPLWSQLAAIIRNDIESGVYKVGATLPSEMQLIEKFRVSRVTVRQAMERLMTEGYIIRMRGKGTIVQSSTSNKTYTRVQSSFKQLEEQDSRSIRIVDSVSYELAPQKACEIFHIATDTKVIKLKRSRRIDGKIVTIFETYLNPLLPLTLKSDFEGSLYKLLESEGYEVTGGNEILSAYISSEKDIQEFSLDKPTALIDRTKIGYSKNTPVEYTISRYLSDGYKLLIDLI</sequence>
<dbReference type="InterPro" id="IPR036388">
    <property type="entry name" value="WH-like_DNA-bd_sf"/>
</dbReference>
<dbReference type="SUPFAM" id="SSF46785">
    <property type="entry name" value="Winged helix' DNA-binding domain"/>
    <property type="match status" value="1"/>
</dbReference>
<feature type="domain" description="HTH gntR-type" evidence="4">
    <location>
        <begin position="10"/>
        <end position="78"/>
    </location>
</feature>
<evidence type="ECO:0000313" key="5">
    <source>
        <dbReference type="EMBL" id="MBL4931450.1"/>
    </source>
</evidence>
<dbReference type="PROSITE" id="PS50949">
    <property type="entry name" value="HTH_GNTR"/>
    <property type="match status" value="1"/>
</dbReference>
<gene>
    <name evidence="5" type="ORF">JK634_06505</name>
</gene>
<dbReference type="Gene3D" id="1.10.10.10">
    <property type="entry name" value="Winged helix-like DNA-binding domain superfamily/Winged helix DNA-binding domain"/>
    <property type="match status" value="1"/>
</dbReference>
<dbReference type="SMART" id="SM00866">
    <property type="entry name" value="UTRA"/>
    <property type="match status" value="1"/>
</dbReference>
<dbReference type="PRINTS" id="PR00035">
    <property type="entry name" value="HTHGNTR"/>
</dbReference>
<evidence type="ECO:0000259" key="4">
    <source>
        <dbReference type="PROSITE" id="PS50949"/>
    </source>
</evidence>
<dbReference type="InterPro" id="IPR050679">
    <property type="entry name" value="Bact_HTH_transcr_reg"/>
</dbReference>
<protein>
    <submittedName>
        <fullName evidence="5">GntR family transcriptional regulator</fullName>
    </submittedName>
</protein>
<organism evidence="5 6">
    <name type="scientific">Clostridium paridis</name>
    <dbReference type="NCBI Taxonomy" id="2803863"/>
    <lineage>
        <taxon>Bacteria</taxon>
        <taxon>Bacillati</taxon>
        <taxon>Bacillota</taxon>
        <taxon>Clostridia</taxon>
        <taxon>Eubacteriales</taxon>
        <taxon>Clostridiaceae</taxon>
        <taxon>Clostridium</taxon>
    </lineage>
</organism>
<dbReference type="AlphaFoldDB" id="A0A937FEK9"/>
<evidence type="ECO:0000256" key="2">
    <source>
        <dbReference type="ARBA" id="ARBA00023125"/>
    </source>
</evidence>
<dbReference type="InterPro" id="IPR028978">
    <property type="entry name" value="Chorismate_lyase_/UTRA_dom_sf"/>
</dbReference>
<keyword evidence="6" id="KW-1185">Reference proteome</keyword>
<dbReference type="GO" id="GO:0003677">
    <property type="term" value="F:DNA binding"/>
    <property type="evidence" value="ECO:0007669"/>
    <property type="project" value="UniProtKB-KW"/>
</dbReference>
<evidence type="ECO:0000256" key="1">
    <source>
        <dbReference type="ARBA" id="ARBA00023015"/>
    </source>
</evidence>
<keyword evidence="3" id="KW-0804">Transcription</keyword>
<dbReference type="EMBL" id="JAESWA010000020">
    <property type="protein sequence ID" value="MBL4931450.1"/>
    <property type="molecule type" value="Genomic_DNA"/>
</dbReference>
<evidence type="ECO:0000256" key="3">
    <source>
        <dbReference type="ARBA" id="ARBA00023163"/>
    </source>
</evidence>
<dbReference type="GO" id="GO:0003700">
    <property type="term" value="F:DNA-binding transcription factor activity"/>
    <property type="evidence" value="ECO:0007669"/>
    <property type="project" value="InterPro"/>
</dbReference>
<dbReference type="SUPFAM" id="SSF64288">
    <property type="entry name" value="Chorismate lyase-like"/>
    <property type="match status" value="1"/>
</dbReference>
<comment type="caution">
    <text evidence="5">The sequence shown here is derived from an EMBL/GenBank/DDBJ whole genome shotgun (WGS) entry which is preliminary data.</text>
</comment>
<accession>A0A937FEK9</accession>
<dbReference type="Proteomes" id="UP000623681">
    <property type="component" value="Unassembled WGS sequence"/>
</dbReference>
<dbReference type="Pfam" id="PF07702">
    <property type="entry name" value="UTRA"/>
    <property type="match status" value="1"/>
</dbReference>
<dbReference type="CDD" id="cd07377">
    <property type="entry name" value="WHTH_GntR"/>
    <property type="match status" value="1"/>
</dbReference>
<dbReference type="PANTHER" id="PTHR44846">
    <property type="entry name" value="MANNOSYL-D-GLYCERATE TRANSPORT/METABOLISM SYSTEM REPRESSOR MNGR-RELATED"/>
    <property type="match status" value="1"/>
</dbReference>
<dbReference type="SMART" id="SM00345">
    <property type="entry name" value="HTH_GNTR"/>
    <property type="match status" value="1"/>
</dbReference>
<dbReference type="InterPro" id="IPR036390">
    <property type="entry name" value="WH_DNA-bd_sf"/>
</dbReference>
<dbReference type="RefSeq" id="WP_202766837.1">
    <property type="nucleotide sequence ID" value="NZ_JAESWA010000020.1"/>
</dbReference>
<reference evidence="5" key="1">
    <citation type="submission" date="2021-01" db="EMBL/GenBank/DDBJ databases">
        <title>Genome public.</title>
        <authorList>
            <person name="Liu C."/>
            <person name="Sun Q."/>
        </authorList>
    </citation>
    <scope>NUCLEOTIDE SEQUENCE</scope>
    <source>
        <strain evidence="5">YIM B02565</strain>
    </source>
</reference>
<dbReference type="GO" id="GO:0045892">
    <property type="term" value="P:negative regulation of DNA-templated transcription"/>
    <property type="evidence" value="ECO:0007669"/>
    <property type="project" value="TreeGrafter"/>
</dbReference>
<dbReference type="InterPro" id="IPR011663">
    <property type="entry name" value="UTRA"/>
</dbReference>
<keyword evidence="2" id="KW-0238">DNA-binding</keyword>
<proteinExistence type="predicted"/>
<dbReference type="Pfam" id="PF00392">
    <property type="entry name" value="GntR"/>
    <property type="match status" value="1"/>
</dbReference>
<dbReference type="InterPro" id="IPR000524">
    <property type="entry name" value="Tscrpt_reg_HTH_GntR"/>
</dbReference>
<dbReference type="FunFam" id="1.10.10.10:FF:000079">
    <property type="entry name" value="GntR family transcriptional regulator"/>
    <property type="match status" value="1"/>
</dbReference>